<dbReference type="InterPro" id="IPR006390">
    <property type="entry name" value="DHP_synth_dom"/>
</dbReference>
<reference evidence="11 12" key="1">
    <citation type="submission" date="2024-10" db="EMBL/GenBank/DDBJ databases">
        <title>The Natural Products Discovery Center: Release of the First 8490 Sequenced Strains for Exploring Actinobacteria Biosynthetic Diversity.</title>
        <authorList>
            <person name="Kalkreuter E."/>
            <person name="Kautsar S.A."/>
            <person name="Yang D."/>
            <person name="Bader C.D."/>
            <person name="Teijaro C.N."/>
            <person name="Fluegel L."/>
            <person name="Davis C.M."/>
            <person name="Simpson J.R."/>
            <person name="Lauterbach L."/>
            <person name="Steele A.D."/>
            <person name="Gui C."/>
            <person name="Meng S."/>
            <person name="Li G."/>
            <person name="Viehrig K."/>
            <person name="Ye F."/>
            <person name="Su P."/>
            <person name="Kiefer A.F."/>
            <person name="Nichols A."/>
            <person name="Cepeda A.J."/>
            <person name="Yan W."/>
            <person name="Fan B."/>
            <person name="Jiang Y."/>
            <person name="Adhikari A."/>
            <person name="Zheng C.-J."/>
            <person name="Schuster L."/>
            <person name="Cowan T.M."/>
            <person name="Smanski M.J."/>
            <person name="Chevrette M.G."/>
            <person name="De Carvalho L.P.S."/>
            <person name="Shen B."/>
        </authorList>
    </citation>
    <scope>NUCLEOTIDE SEQUENCE [LARGE SCALE GENOMIC DNA]</scope>
    <source>
        <strain evidence="11 12">NPDC004119</strain>
    </source>
</reference>
<dbReference type="Pfam" id="PF00809">
    <property type="entry name" value="Pterin_bind"/>
    <property type="match status" value="1"/>
</dbReference>
<dbReference type="InterPro" id="IPR000489">
    <property type="entry name" value="Pterin-binding_dom"/>
</dbReference>
<evidence type="ECO:0000256" key="9">
    <source>
        <dbReference type="ARBA" id="ARBA00022909"/>
    </source>
</evidence>
<sequence>MNLEKAMMPTDTPPLSAAARAATTTDPLRVMGILNATPDSFWRGSRFSSEQAVAAGRDMFAAGAWCVDVGGESTRPGAAPVDPEEELDRIAPIIEALAPFGRVSVDTRHSSVAAAAIRCGASIVNDVSGILYPLAAQLGAGYVGMHSRQVQAMEAPMSQEDVCKKVLADLGHLARAAQDDGVGELWIDPGIGFGKDVAGNLALVRDLPRLCALGPRVLLGVSRKSFIGATIGRPVSERLAGSLALVAPAWSAGVDVIRVHDVIETVDTIAMLEAVWGRE</sequence>
<dbReference type="Gene3D" id="3.20.20.20">
    <property type="entry name" value="Dihydropteroate synthase-like"/>
    <property type="match status" value="1"/>
</dbReference>
<evidence type="ECO:0000256" key="3">
    <source>
        <dbReference type="ARBA" id="ARBA00004763"/>
    </source>
</evidence>
<evidence type="ECO:0000313" key="11">
    <source>
        <dbReference type="EMBL" id="MFF0501827.1"/>
    </source>
</evidence>
<evidence type="ECO:0000256" key="4">
    <source>
        <dbReference type="ARBA" id="ARBA00009503"/>
    </source>
</evidence>
<evidence type="ECO:0000313" key="12">
    <source>
        <dbReference type="Proteomes" id="UP001601442"/>
    </source>
</evidence>
<organism evidence="11 12">
    <name type="scientific">Nocardia aobensis</name>
    <dbReference type="NCBI Taxonomy" id="257277"/>
    <lineage>
        <taxon>Bacteria</taxon>
        <taxon>Bacillati</taxon>
        <taxon>Actinomycetota</taxon>
        <taxon>Actinomycetes</taxon>
        <taxon>Mycobacteriales</taxon>
        <taxon>Nocardiaceae</taxon>
        <taxon>Nocardia</taxon>
    </lineage>
</organism>
<comment type="caution">
    <text evidence="11">The sequence shown here is derived from an EMBL/GenBank/DDBJ whole genome shotgun (WGS) entry which is preliminary data.</text>
</comment>
<comment type="similarity">
    <text evidence="4">Belongs to the DHPS family.</text>
</comment>
<dbReference type="EC" id="2.5.1.15" evidence="5"/>
<dbReference type="NCBIfam" id="TIGR01496">
    <property type="entry name" value="DHPS"/>
    <property type="match status" value="1"/>
</dbReference>
<accession>A0ABW6PFC0</accession>
<feature type="domain" description="Pterin-binding" evidence="10">
    <location>
        <begin position="28"/>
        <end position="270"/>
    </location>
</feature>
<dbReference type="RefSeq" id="WP_387401833.1">
    <property type="nucleotide sequence ID" value="NZ_JBIAMT010000011.1"/>
</dbReference>
<dbReference type="PROSITE" id="PS50972">
    <property type="entry name" value="PTERIN_BINDING"/>
    <property type="match status" value="1"/>
</dbReference>
<evidence type="ECO:0000259" key="10">
    <source>
        <dbReference type="PROSITE" id="PS50972"/>
    </source>
</evidence>
<dbReference type="PANTHER" id="PTHR20941">
    <property type="entry name" value="FOLATE SYNTHESIS PROTEINS"/>
    <property type="match status" value="1"/>
</dbReference>
<keyword evidence="7" id="KW-0479">Metal-binding</keyword>
<keyword evidence="9" id="KW-0289">Folate biosynthesis</keyword>
<dbReference type="SUPFAM" id="SSF51717">
    <property type="entry name" value="Dihydropteroate synthetase-like"/>
    <property type="match status" value="1"/>
</dbReference>
<proteinExistence type="inferred from homology"/>
<protein>
    <recommendedName>
        <fullName evidence="5">dihydropteroate synthase</fullName>
        <ecNumber evidence="5">2.5.1.15</ecNumber>
    </recommendedName>
</protein>
<dbReference type="GO" id="GO:0004156">
    <property type="term" value="F:dihydropteroate synthase activity"/>
    <property type="evidence" value="ECO:0007669"/>
    <property type="project" value="UniProtKB-EC"/>
</dbReference>
<evidence type="ECO:0000256" key="7">
    <source>
        <dbReference type="ARBA" id="ARBA00022723"/>
    </source>
</evidence>
<dbReference type="EMBL" id="JBIAMT010000011">
    <property type="protein sequence ID" value="MFF0501827.1"/>
    <property type="molecule type" value="Genomic_DNA"/>
</dbReference>
<dbReference type="InterPro" id="IPR011005">
    <property type="entry name" value="Dihydropteroate_synth-like_sf"/>
</dbReference>
<name>A0ABW6PFC0_9NOCA</name>
<gene>
    <name evidence="11" type="primary">folP</name>
    <name evidence="11" type="ORF">ACFYU5_35945</name>
</gene>
<evidence type="ECO:0000256" key="2">
    <source>
        <dbReference type="ARBA" id="ARBA00001946"/>
    </source>
</evidence>
<comment type="pathway">
    <text evidence="3">Cofactor biosynthesis; tetrahydrofolate biosynthesis; 7,8-dihydrofolate from 2-amino-4-hydroxy-6-hydroxymethyl-7,8-dihydropteridine diphosphate and 4-aminobenzoate: step 1/2.</text>
</comment>
<dbReference type="Proteomes" id="UP001601442">
    <property type="component" value="Unassembled WGS sequence"/>
</dbReference>
<dbReference type="CDD" id="cd00739">
    <property type="entry name" value="DHPS"/>
    <property type="match status" value="1"/>
</dbReference>
<evidence type="ECO:0000256" key="1">
    <source>
        <dbReference type="ARBA" id="ARBA00000012"/>
    </source>
</evidence>
<evidence type="ECO:0000256" key="5">
    <source>
        <dbReference type="ARBA" id="ARBA00012458"/>
    </source>
</evidence>
<comment type="catalytic activity">
    <reaction evidence="1">
        <text>(7,8-dihydropterin-6-yl)methyl diphosphate + 4-aminobenzoate = 7,8-dihydropteroate + diphosphate</text>
        <dbReference type="Rhea" id="RHEA:19949"/>
        <dbReference type="ChEBI" id="CHEBI:17836"/>
        <dbReference type="ChEBI" id="CHEBI:17839"/>
        <dbReference type="ChEBI" id="CHEBI:33019"/>
        <dbReference type="ChEBI" id="CHEBI:72950"/>
        <dbReference type="EC" id="2.5.1.15"/>
    </reaction>
</comment>
<keyword evidence="8" id="KW-0460">Magnesium</keyword>
<evidence type="ECO:0000256" key="6">
    <source>
        <dbReference type="ARBA" id="ARBA00022679"/>
    </source>
</evidence>
<evidence type="ECO:0000256" key="8">
    <source>
        <dbReference type="ARBA" id="ARBA00022842"/>
    </source>
</evidence>
<keyword evidence="6 11" id="KW-0808">Transferase</keyword>
<keyword evidence="12" id="KW-1185">Reference proteome</keyword>
<dbReference type="PANTHER" id="PTHR20941:SF1">
    <property type="entry name" value="FOLIC ACID SYNTHESIS PROTEIN FOL1"/>
    <property type="match status" value="1"/>
</dbReference>
<comment type="cofactor">
    <cofactor evidence="2">
        <name>Mg(2+)</name>
        <dbReference type="ChEBI" id="CHEBI:18420"/>
    </cofactor>
</comment>
<dbReference type="InterPro" id="IPR045031">
    <property type="entry name" value="DHP_synth-like"/>
</dbReference>